<dbReference type="AlphaFoldDB" id="A0A0M6WU88"/>
<dbReference type="Gene3D" id="3.90.105.10">
    <property type="entry name" value="Molybdopterin biosynthesis moea protein, domain 2"/>
    <property type="match status" value="1"/>
</dbReference>
<comment type="cofactor">
    <cofactor evidence="1">
        <name>pyridoxal 5'-phosphate</name>
        <dbReference type="ChEBI" id="CHEBI:597326"/>
    </cofactor>
</comment>
<keyword evidence="3" id="KW-0210">Decarboxylase</keyword>
<keyword evidence="9" id="KW-0032">Aminotransferase</keyword>
<dbReference type="InterPro" id="IPR015421">
    <property type="entry name" value="PyrdxlP-dep_Trfase_major"/>
</dbReference>
<comment type="similarity">
    <text evidence="2">Belongs to the Orn/Lys/Arg decarboxylase class-I family.</text>
</comment>
<dbReference type="InterPro" id="IPR052357">
    <property type="entry name" value="Orn_Lys_Arg_decarboxylase-I"/>
</dbReference>
<accession>A0A0M6WU88</accession>
<dbReference type="EMBL" id="JAAIMP010000017">
    <property type="protein sequence ID" value="NSC77847.1"/>
    <property type="molecule type" value="Genomic_DNA"/>
</dbReference>
<dbReference type="EMBL" id="CVRQ01000026">
    <property type="protein sequence ID" value="CRL40769.1"/>
    <property type="molecule type" value="Genomic_DNA"/>
</dbReference>
<evidence type="ECO:0000313" key="8">
    <source>
        <dbReference type="EMBL" id="CRL40769.1"/>
    </source>
</evidence>
<evidence type="ECO:0000259" key="7">
    <source>
        <dbReference type="Pfam" id="PF03711"/>
    </source>
</evidence>
<reference evidence="10" key="2">
    <citation type="submission" date="2015-05" db="EMBL/GenBank/DDBJ databases">
        <authorList>
            <consortium name="Pathogen Informatics"/>
        </authorList>
    </citation>
    <scope>NUCLEOTIDE SEQUENCE [LARGE SCALE GENOMIC DNA]</scope>
    <source>
        <strain evidence="10">T1-815</strain>
    </source>
</reference>
<dbReference type="Pfam" id="PF01276">
    <property type="entry name" value="OKR_DC_1"/>
    <property type="match status" value="1"/>
</dbReference>
<feature type="domain" description="Orn/Lys/Arg decarboxylases family 1 pyridoxal-P attachment site" evidence="6">
    <location>
        <begin position="3"/>
        <end position="269"/>
    </location>
</feature>
<dbReference type="PANTHER" id="PTHR43277:SF4">
    <property type="entry name" value="ARGININE DECARBOXYLASE"/>
    <property type="match status" value="1"/>
</dbReference>
<dbReference type="InterPro" id="IPR008286">
    <property type="entry name" value="Prn/Lys/Arg_de-COase_C"/>
</dbReference>
<name>A0A0M6WU88_9FIRM</name>
<dbReference type="RefSeq" id="WP_055062424.1">
    <property type="nucleotide sequence ID" value="NZ_CVRQ01000026.1"/>
</dbReference>
<evidence type="ECO:0000259" key="6">
    <source>
        <dbReference type="Pfam" id="PF01276"/>
    </source>
</evidence>
<proteinExistence type="inferred from homology"/>
<dbReference type="GO" id="GO:0008483">
    <property type="term" value="F:transaminase activity"/>
    <property type="evidence" value="ECO:0007669"/>
    <property type="project" value="UniProtKB-KW"/>
</dbReference>
<keyword evidence="10" id="KW-1185">Reference proteome</keyword>
<dbReference type="Proteomes" id="UP000049472">
    <property type="component" value="Unassembled WGS sequence"/>
</dbReference>
<protein>
    <submittedName>
        <fullName evidence="9">Aminotransferase class V-fold PLP-dependent enzyme</fullName>
    </submittedName>
    <submittedName>
        <fullName evidence="8">Arginine/lysine/ornithine decarboxylase</fullName>
    </submittedName>
</protein>
<dbReference type="Pfam" id="PF03711">
    <property type="entry name" value="OKR_DC_1_C"/>
    <property type="match status" value="1"/>
</dbReference>
<reference evidence="9" key="3">
    <citation type="journal article" date="2020" name="Cell Host Microbe">
        <title>Functional and Genomic Variation between Human-Derived Isolates of Lachnospiraceae Reveals Inter- and Intra-Species Diversity.</title>
        <authorList>
            <person name="Sorbara M.T."/>
            <person name="Littmann E.R."/>
            <person name="Fontana E."/>
            <person name="Moody T.U."/>
            <person name="Kohout C.E."/>
            <person name="Gjonbalaj M."/>
            <person name="Eaton V."/>
            <person name="Seok R."/>
            <person name="Leiner I.M."/>
            <person name="Pamer E.G."/>
        </authorList>
    </citation>
    <scope>NUCLEOTIDE SEQUENCE</scope>
    <source>
        <strain evidence="9">MSK.16.45</strain>
    </source>
</reference>
<evidence type="ECO:0000313" key="10">
    <source>
        <dbReference type="Proteomes" id="UP000049472"/>
    </source>
</evidence>
<dbReference type="Gene3D" id="3.40.640.10">
    <property type="entry name" value="Type I PLP-dependent aspartate aminotransferase-like (Major domain)"/>
    <property type="match status" value="1"/>
</dbReference>
<reference evidence="9" key="4">
    <citation type="submission" date="2020-02" db="EMBL/GenBank/DDBJ databases">
        <authorList>
            <person name="Littmann E."/>
            <person name="Sorbara M."/>
        </authorList>
    </citation>
    <scope>NUCLEOTIDE SEQUENCE</scope>
    <source>
        <strain evidence="9">MSK.16.45</strain>
    </source>
</reference>
<gene>
    <name evidence="9" type="ORF">G4312_11280</name>
    <name evidence="8" type="ORF">T1815_24761</name>
</gene>
<keyword evidence="5" id="KW-0456">Lyase</keyword>
<evidence type="ECO:0000256" key="1">
    <source>
        <dbReference type="ARBA" id="ARBA00001933"/>
    </source>
</evidence>
<dbReference type="PANTHER" id="PTHR43277">
    <property type="entry name" value="ARGININE DECARBOXYLASE"/>
    <property type="match status" value="1"/>
</dbReference>
<dbReference type="InterPro" id="IPR000310">
    <property type="entry name" value="Orn/Lys/Arg_deCO2ase_major_dom"/>
</dbReference>
<sequence>MEKELINNSQSNIYPFHMPGHKRRGSDIGEGLDPYAIDITEIDNFDNLHHAEGIIKEAQAEAAALYGAKRAYFLINGSTCGILAAISAATKRGDKVLVARNCHKAVYHALYLRQLHPVFTYPEITRTGLQGQITEAQIRAAFDENPDIKAVVITSPTYDGVVSDVAAIASVAHAHGALLIVDEAHGAHFGFGGGFPQNAIALGADAVIVSLHKTLPAFTQTALLLLGGMREAAVEKFLGIYETSSPSYVLMTGIERCIHYVRDNKETAFAQLRSKLDRFYQKVSGLSHLKVVRKSDFSADEAYDFDESKIIIFTKEAMNGHTLLELLLKKYELQLEMAAGNYVLALASVMDTDEGFDRLADALIEIDSQLEKYKSDFEEFYDILKQEGVVHKFYQPVKMDTDIYQKLPAAMEMYDAYDADHQAVYAFKASGKVSGAFINIYPPGIPLVVPGEIMNDKLIDDVIKAVNSALEVDGLYFDPDANMWKFVAVL</sequence>
<keyword evidence="9" id="KW-0808">Transferase</keyword>
<reference evidence="8" key="1">
    <citation type="submission" date="2015-05" db="EMBL/GenBank/DDBJ databases">
        <authorList>
            <person name="Wang D.B."/>
            <person name="Wang M."/>
        </authorList>
    </citation>
    <scope>NUCLEOTIDE SEQUENCE [LARGE SCALE GENOMIC DNA]</scope>
    <source>
        <strain evidence="8">T1-815</strain>
    </source>
</reference>
<dbReference type="GO" id="GO:0016831">
    <property type="term" value="F:carboxy-lyase activity"/>
    <property type="evidence" value="ECO:0007669"/>
    <property type="project" value="UniProtKB-KW"/>
</dbReference>
<evidence type="ECO:0000256" key="3">
    <source>
        <dbReference type="ARBA" id="ARBA00022793"/>
    </source>
</evidence>
<evidence type="ECO:0000256" key="5">
    <source>
        <dbReference type="ARBA" id="ARBA00023239"/>
    </source>
</evidence>
<dbReference type="InterPro" id="IPR015424">
    <property type="entry name" value="PyrdxlP-dep_Trfase"/>
</dbReference>
<evidence type="ECO:0000256" key="4">
    <source>
        <dbReference type="ARBA" id="ARBA00022898"/>
    </source>
</evidence>
<feature type="domain" description="Orn/Lys/Arg decarboxylase C-terminal" evidence="7">
    <location>
        <begin position="402"/>
        <end position="460"/>
    </location>
</feature>
<organism evidence="8 10">
    <name type="scientific">Agathobacter rectalis</name>
    <dbReference type="NCBI Taxonomy" id="39491"/>
    <lineage>
        <taxon>Bacteria</taxon>
        <taxon>Bacillati</taxon>
        <taxon>Bacillota</taxon>
        <taxon>Clostridia</taxon>
        <taxon>Lachnospirales</taxon>
        <taxon>Lachnospiraceae</taxon>
        <taxon>Agathobacter</taxon>
    </lineage>
</organism>
<dbReference type="SUPFAM" id="SSF53383">
    <property type="entry name" value="PLP-dependent transferases"/>
    <property type="match status" value="1"/>
</dbReference>
<keyword evidence="4" id="KW-0663">Pyridoxal phosphate</keyword>
<evidence type="ECO:0000313" key="9">
    <source>
        <dbReference type="EMBL" id="NSC77847.1"/>
    </source>
</evidence>
<dbReference type="Proteomes" id="UP001193756">
    <property type="component" value="Unassembled WGS sequence"/>
</dbReference>
<evidence type="ECO:0000256" key="2">
    <source>
        <dbReference type="ARBA" id="ARBA00010671"/>
    </source>
</evidence>